<protein>
    <submittedName>
        <fullName evidence="1">Uncharacterized protein</fullName>
    </submittedName>
</protein>
<gene>
    <name evidence="1" type="ORF">METZ01_LOCUS268705</name>
</gene>
<proteinExistence type="predicted"/>
<dbReference type="AlphaFoldDB" id="A0A382JZI0"/>
<accession>A0A382JZI0</accession>
<name>A0A382JZI0_9ZZZZ</name>
<dbReference type="EMBL" id="UINC01076563">
    <property type="protein sequence ID" value="SVC15851.1"/>
    <property type="molecule type" value="Genomic_DNA"/>
</dbReference>
<evidence type="ECO:0000313" key="1">
    <source>
        <dbReference type="EMBL" id="SVC15851.1"/>
    </source>
</evidence>
<organism evidence="1">
    <name type="scientific">marine metagenome</name>
    <dbReference type="NCBI Taxonomy" id="408172"/>
    <lineage>
        <taxon>unclassified sequences</taxon>
        <taxon>metagenomes</taxon>
        <taxon>ecological metagenomes</taxon>
    </lineage>
</organism>
<reference evidence="1" key="1">
    <citation type="submission" date="2018-05" db="EMBL/GenBank/DDBJ databases">
        <authorList>
            <person name="Lanie J.A."/>
            <person name="Ng W.-L."/>
            <person name="Kazmierczak K.M."/>
            <person name="Andrzejewski T.M."/>
            <person name="Davidsen T.M."/>
            <person name="Wayne K.J."/>
            <person name="Tettelin H."/>
            <person name="Glass J.I."/>
            <person name="Rusch D."/>
            <person name="Podicherti R."/>
            <person name="Tsui H.-C.T."/>
            <person name="Winkler M.E."/>
        </authorList>
    </citation>
    <scope>NUCLEOTIDE SEQUENCE</scope>
</reference>
<sequence length="229" mass="26505">MIDNIFEIDSYKSKMGDDQNIVTLSFSGKTNESAKDLVNFLEKGYSFILDADATSGEQPDGTYKVFVEMERSKKVPEQIMEIMDGLGKLSNIDNFKFRYYKNFRSVPISIDSLTENIPTTPDDYGLKTSQTTMENYKNFFNRSYVENIEMMDDIVAIEKAYADPLYFRFIDIGDKEEILNNIEESFNANDFAEIIYLSKYIGDYNITKFGDKLTFENNNKVLVMKRILT</sequence>